<dbReference type="Pfam" id="PF12833">
    <property type="entry name" value="HTH_18"/>
    <property type="match status" value="1"/>
</dbReference>
<evidence type="ECO:0000313" key="4">
    <source>
        <dbReference type="EMBL" id="SPY45981.1"/>
    </source>
</evidence>
<dbReference type="EMBL" id="UATL01000008">
    <property type="protein sequence ID" value="SPY45981.1"/>
    <property type="molecule type" value="Genomic_DNA"/>
</dbReference>
<dbReference type="AlphaFoldDB" id="A0A2X1YES1"/>
<evidence type="ECO:0000256" key="2">
    <source>
        <dbReference type="ARBA" id="ARBA00023163"/>
    </source>
</evidence>
<keyword evidence="2" id="KW-0804">Transcription</keyword>
<reference evidence="4 5" key="1">
    <citation type="submission" date="2018-06" db="EMBL/GenBank/DDBJ databases">
        <authorList>
            <consortium name="Pathogen Informatics"/>
            <person name="Doyle S."/>
        </authorList>
    </citation>
    <scope>NUCLEOTIDE SEQUENCE [LARGE SCALE GENOMIC DNA]</scope>
    <source>
        <strain evidence="4 5">NCTC11647</strain>
    </source>
</reference>
<dbReference type="InterPro" id="IPR018060">
    <property type="entry name" value="HTH_AraC"/>
</dbReference>
<dbReference type="OrthoDB" id="9814125at2"/>
<dbReference type="InterPro" id="IPR009057">
    <property type="entry name" value="Homeodomain-like_sf"/>
</dbReference>
<dbReference type="GO" id="GO:0043565">
    <property type="term" value="F:sequence-specific DNA binding"/>
    <property type="evidence" value="ECO:0007669"/>
    <property type="project" value="InterPro"/>
</dbReference>
<gene>
    <name evidence="4" type="ORF">NCTC11647_04326</name>
</gene>
<evidence type="ECO:0000259" key="3">
    <source>
        <dbReference type="PROSITE" id="PS01124"/>
    </source>
</evidence>
<dbReference type="Proteomes" id="UP000251647">
    <property type="component" value="Unassembled WGS sequence"/>
</dbReference>
<dbReference type="Gene3D" id="1.10.10.60">
    <property type="entry name" value="Homeodomain-like"/>
    <property type="match status" value="1"/>
</dbReference>
<dbReference type="GO" id="GO:0003700">
    <property type="term" value="F:DNA-binding transcription factor activity"/>
    <property type="evidence" value="ECO:0007669"/>
    <property type="project" value="InterPro"/>
</dbReference>
<evidence type="ECO:0000313" key="5">
    <source>
        <dbReference type="Proteomes" id="UP000251647"/>
    </source>
</evidence>
<keyword evidence="1" id="KW-0805">Transcription regulation</keyword>
<accession>A0A2X1YES1</accession>
<evidence type="ECO:0000256" key="1">
    <source>
        <dbReference type="ARBA" id="ARBA00023015"/>
    </source>
</evidence>
<name>A0A2X1YES1_PHODM</name>
<dbReference type="SMART" id="SM00342">
    <property type="entry name" value="HTH_ARAC"/>
    <property type="match status" value="1"/>
</dbReference>
<organism evidence="4 5">
    <name type="scientific">Photobacterium damselae</name>
    <dbReference type="NCBI Taxonomy" id="38293"/>
    <lineage>
        <taxon>Bacteria</taxon>
        <taxon>Pseudomonadati</taxon>
        <taxon>Pseudomonadota</taxon>
        <taxon>Gammaproteobacteria</taxon>
        <taxon>Vibrionales</taxon>
        <taxon>Vibrionaceae</taxon>
        <taxon>Photobacterium</taxon>
    </lineage>
</organism>
<protein>
    <submittedName>
        <fullName evidence="4">DNA gyrase inhibitor</fullName>
    </submittedName>
</protein>
<dbReference type="SUPFAM" id="SSF46689">
    <property type="entry name" value="Homeodomain-like"/>
    <property type="match status" value="1"/>
</dbReference>
<dbReference type="RefSeq" id="WP_005306815.1">
    <property type="nucleotide sequence ID" value="NZ_UATL01000008.1"/>
</dbReference>
<dbReference type="PROSITE" id="PS01124">
    <property type="entry name" value="HTH_ARAC_FAMILY_2"/>
    <property type="match status" value="1"/>
</dbReference>
<proteinExistence type="predicted"/>
<feature type="domain" description="HTH araC/xylS-type" evidence="3">
    <location>
        <begin position="175"/>
        <end position="273"/>
    </location>
</feature>
<sequence>MEYKLYKCKLSNISGSSNSNKSLNVPFVTIIIINSGTIIINNKKNKRGDVVILKPNKDYVIELISDEIISRYDVDVLVMDSQDIDFVSKYLNPYQGLNEEKITSLTSMDKEFFVIKSSTSIRKLLEYFFYSDKSNHELASSAFNISLLGICSEICIRDIRFLSYLNLYRNIDVYNKIIENIYLWINKGCYNANELYLKLDFDKEYVDKILKDNNTTLKKCLEKCRSVIAIREIINTTDSLSNIAFRNGYSSSSSFTKKIKGIYGYSPIEIRKIFNHNCVV</sequence>